<organism evidence="3">
    <name type="scientific">Camponotus floridanus</name>
    <name type="common">Florida carpenter ant</name>
    <dbReference type="NCBI Taxonomy" id="104421"/>
    <lineage>
        <taxon>Eukaryota</taxon>
        <taxon>Metazoa</taxon>
        <taxon>Ecdysozoa</taxon>
        <taxon>Arthropoda</taxon>
        <taxon>Hexapoda</taxon>
        <taxon>Insecta</taxon>
        <taxon>Pterygota</taxon>
        <taxon>Neoptera</taxon>
        <taxon>Endopterygota</taxon>
        <taxon>Hymenoptera</taxon>
        <taxon>Apocrita</taxon>
        <taxon>Aculeata</taxon>
        <taxon>Formicoidea</taxon>
        <taxon>Formicidae</taxon>
        <taxon>Formicinae</taxon>
        <taxon>Camponotus</taxon>
    </lineage>
</organism>
<evidence type="ECO:0000256" key="1">
    <source>
        <dbReference type="SAM" id="Phobius"/>
    </source>
</evidence>
<reference evidence="2 3" key="1">
    <citation type="journal article" date="2010" name="Science">
        <title>Genomic comparison of the ants Camponotus floridanus and Harpegnathos saltator.</title>
        <authorList>
            <person name="Bonasio R."/>
            <person name="Zhang G."/>
            <person name="Ye C."/>
            <person name="Mutti N.S."/>
            <person name="Fang X."/>
            <person name="Qin N."/>
            <person name="Donahue G."/>
            <person name="Yang P."/>
            <person name="Li Q."/>
            <person name="Li C."/>
            <person name="Zhang P."/>
            <person name="Huang Z."/>
            <person name="Berger S.L."/>
            <person name="Reinberg D."/>
            <person name="Wang J."/>
            <person name="Liebig J."/>
        </authorList>
    </citation>
    <scope>NUCLEOTIDE SEQUENCE [LARGE SCALE GENOMIC DNA]</scope>
    <source>
        <strain evidence="3">C129</strain>
    </source>
</reference>
<gene>
    <name evidence="2" type="ORF">EAG_05704</name>
</gene>
<protein>
    <submittedName>
        <fullName evidence="2">Uncharacterized protein</fullName>
    </submittedName>
</protein>
<dbReference type="Proteomes" id="UP000000311">
    <property type="component" value="Unassembled WGS sequence"/>
</dbReference>
<evidence type="ECO:0000313" key="2">
    <source>
        <dbReference type="EMBL" id="EFN62510.1"/>
    </source>
</evidence>
<proteinExistence type="predicted"/>
<dbReference type="InParanoid" id="E2AVM8"/>
<keyword evidence="1" id="KW-0472">Membrane</keyword>
<feature type="transmembrane region" description="Helical" evidence="1">
    <location>
        <begin position="24"/>
        <end position="52"/>
    </location>
</feature>
<name>E2AVM8_CAMFO</name>
<keyword evidence="1" id="KW-0812">Transmembrane</keyword>
<dbReference type="EMBL" id="GL443139">
    <property type="protein sequence ID" value="EFN62510.1"/>
    <property type="molecule type" value="Genomic_DNA"/>
</dbReference>
<evidence type="ECO:0000313" key="3">
    <source>
        <dbReference type="Proteomes" id="UP000000311"/>
    </source>
</evidence>
<keyword evidence="3" id="KW-1185">Reference proteome</keyword>
<accession>E2AVM8</accession>
<dbReference type="AlphaFoldDB" id="E2AVM8"/>
<sequence length="88" mass="9846">MRTVGRQAVCRDTGIPHYFDCREVVVVVAAAMVVVVVVMVVEVMMMVVVPAWMQFPGTRRGPSFSGRVVLLPSRHSLRTKCAIERFII</sequence>
<keyword evidence="1" id="KW-1133">Transmembrane helix</keyword>